<evidence type="ECO:0000313" key="5">
    <source>
        <dbReference type="Proteomes" id="UP000533429"/>
    </source>
</evidence>
<dbReference type="InterPro" id="IPR020845">
    <property type="entry name" value="AMP-binding_CS"/>
</dbReference>
<protein>
    <submittedName>
        <fullName evidence="4">AMP-binding protein</fullName>
    </submittedName>
</protein>
<keyword evidence="2" id="KW-0067">ATP-binding</keyword>
<evidence type="ECO:0000313" key="4">
    <source>
        <dbReference type="EMBL" id="NVO99629.1"/>
    </source>
</evidence>
<accession>A0A850QSI0</accession>
<keyword evidence="1" id="KW-0547">Nucleotide-binding</keyword>
<dbReference type="GO" id="GO:0016020">
    <property type="term" value="C:membrane"/>
    <property type="evidence" value="ECO:0007669"/>
    <property type="project" value="TreeGrafter"/>
</dbReference>
<sequence>MDQSLPYNMLIQWAEKKPNEVFLRQIINREFTDYTYADVLDKALRLVSCLRDMGIQPGDRVALIAKNCAEWFITDLAMMLGSYISVPIFPTAGADTIEHCIIHSESKIILIGKLDDEKAVNSVCAKHAYIPTIGFNYSTAPKCQYQFDELIAKYEPSQERPQHSHEDIMSIVYTSGTSGLPKGAMLSYGAFAWSSQRLIEHIGIKENERLFSYLPLAHITERVYIFGTSVQAGIQVAFPESLDTFIDDVKMHRPTLFISVP</sequence>
<dbReference type="PROSITE" id="PS00455">
    <property type="entry name" value="AMP_BINDING"/>
    <property type="match status" value="1"/>
</dbReference>
<feature type="domain" description="AMP-dependent synthetase/ligase" evidence="3">
    <location>
        <begin position="12"/>
        <end position="261"/>
    </location>
</feature>
<dbReference type="InterPro" id="IPR000873">
    <property type="entry name" value="AMP-dep_synth/lig_dom"/>
</dbReference>
<dbReference type="InterPro" id="IPR042099">
    <property type="entry name" value="ANL_N_sf"/>
</dbReference>
<evidence type="ECO:0000256" key="2">
    <source>
        <dbReference type="ARBA" id="ARBA00022840"/>
    </source>
</evidence>
<gene>
    <name evidence="4" type="ORF">HWA77_05330</name>
</gene>
<organism evidence="4 5">
    <name type="scientific">Photobacterium damselae subsp. damselae</name>
    <name type="common">Listonella damsela</name>
    <dbReference type="NCBI Taxonomy" id="85581"/>
    <lineage>
        <taxon>Bacteria</taxon>
        <taxon>Pseudomonadati</taxon>
        <taxon>Pseudomonadota</taxon>
        <taxon>Gammaproteobacteria</taxon>
        <taxon>Vibrionales</taxon>
        <taxon>Vibrionaceae</taxon>
        <taxon>Photobacterium</taxon>
    </lineage>
</organism>
<feature type="non-terminal residue" evidence="4">
    <location>
        <position position="261"/>
    </location>
</feature>
<evidence type="ECO:0000259" key="3">
    <source>
        <dbReference type="Pfam" id="PF00501"/>
    </source>
</evidence>
<dbReference type="EMBL" id="JABXOR010000332">
    <property type="protein sequence ID" value="NVO99629.1"/>
    <property type="molecule type" value="Genomic_DNA"/>
</dbReference>
<dbReference type="AlphaFoldDB" id="A0A850QSI0"/>
<comment type="caution">
    <text evidence="4">The sequence shown here is derived from an EMBL/GenBank/DDBJ whole genome shotgun (WGS) entry which is preliminary data.</text>
</comment>
<dbReference type="PANTHER" id="PTHR43272:SF33">
    <property type="entry name" value="AMP-BINDING DOMAIN-CONTAINING PROTEIN-RELATED"/>
    <property type="match status" value="1"/>
</dbReference>
<dbReference type="GO" id="GO:0005524">
    <property type="term" value="F:ATP binding"/>
    <property type="evidence" value="ECO:0007669"/>
    <property type="project" value="UniProtKB-KW"/>
</dbReference>
<dbReference type="Proteomes" id="UP000533429">
    <property type="component" value="Unassembled WGS sequence"/>
</dbReference>
<proteinExistence type="predicted"/>
<dbReference type="PANTHER" id="PTHR43272">
    <property type="entry name" value="LONG-CHAIN-FATTY-ACID--COA LIGASE"/>
    <property type="match status" value="1"/>
</dbReference>
<dbReference type="GO" id="GO:0004467">
    <property type="term" value="F:long-chain fatty acid-CoA ligase activity"/>
    <property type="evidence" value="ECO:0007669"/>
    <property type="project" value="TreeGrafter"/>
</dbReference>
<dbReference type="SUPFAM" id="SSF56801">
    <property type="entry name" value="Acetyl-CoA synthetase-like"/>
    <property type="match status" value="1"/>
</dbReference>
<name>A0A850QSI0_PHODD</name>
<dbReference type="Pfam" id="PF00501">
    <property type="entry name" value="AMP-binding"/>
    <property type="match status" value="1"/>
</dbReference>
<dbReference type="Gene3D" id="3.40.50.12780">
    <property type="entry name" value="N-terminal domain of ligase-like"/>
    <property type="match status" value="1"/>
</dbReference>
<reference evidence="4 5" key="1">
    <citation type="submission" date="2020-06" db="EMBL/GenBank/DDBJ databases">
        <title>Photobacterium damselae subsp. damselae comparative genomics.</title>
        <authorList>
            <person name="Osorio C.R."/>
        </authorList>
    </citation>
    <scope>NUCLEOTIDE SEQUENCE [LARGE SCALE GENOMIC DNA]</scope>
    <source>
        <strain evidence="4 5">TW250/03</strain>
    </source>
</reference>
<evidence type="ECO:0000256" key="1">
    <source>
        <dbReference type="ARBA" id="ARBA00022741"/>
    </source>
</evidence>